<keyword evidence="3" id="KW-1185">Reference proteome</keyword>
<dbReference type="RefSeq" id="WP_187426806.1">
    <property type="nucleotide sequence ID" value="NZ_VNIB01000015.1"/>
</dbReference>
<dbReference type="Proteomes" id="UP000324159">
    <property type="component" value="Unassembled WGS sequence"/>
</dbReference>
<gene>
    <name evidence="2" type="ORF">EDC39_11552</name>
</gene>
<proteinExistence type="predicted"/>
<feature type="compositionally biased region" description="Basic and acidic residues" evidence="1">
    <location>
        <begin position="51"/>
        <end position="74"/>
    </location>
</feature>
<dbReference type="EMBL" id="VNIB01000015">
    <property type="protein sequence ID" value="TYO96106.1"/>
    <property type="molecule type" value="Genomic_DNA"/>
</dbReference>
<evidence type="ECO:0000256" key="1">
    <source>
        <dbReference type="SAM" id="MobiDB-lite"/>
    </source>
</evidence>
<organism evidence="2 3">
    <name type="scientific">Geothermobacter ehrlichii</name>
    <dbReference type="NCBI Taxonomy" id="213224"/>
    <lineage>
        <taxon>Bacteria</taxon>
        <taxon>Pseudomonadati</taxon>
        <taxon>Thermodesulfobacteriota</taxon>
        <taxon>Desulfuromonadia</taxon>
        <taxon>Desulfuromonadales</taxon>
        <taxon>Geothermobacteraceae</taxon>
        <taxon>Geothermobacter</taxon>
    </lineage>
</organism>
<dbReference type="AlphaFoldDB" id="A0A5D3WHS1"/>
<evidence type="ECO:0008006" key="4">
    <source>
        <dbReference type="Google" id="ProtNLM"/>
    </source>
</evidence>
<sequence>MEIALLLLVLILALGPGRAAAMAGKLFGIARKVDETKRNLLDPTSLLRRVATGEKGERKEEAAKSEGRNHGSRS</sequence>
<accession>A0A5D3WHS1</accession>
<comment type="caution">
    <text evidence="2">The sequence shown here is derived from an EMBL/GenBank/DDBJ whole genome shotgun (WGS) entry which is preliminary data.</text>
</comment>
<reference evidence="2 3" key="1">
    <citation type="submission" date="2019-07" db="EMBL/GenBank/DDBJ databases">
        <title>Genomic Encyclopedia of Type Strains, Phase IV (KMG-IV): sequencing the most valuable type-strain genomes for metagenomic binning, comparative biology and taxonomic classification.</title>
        <authorList>
            <person name="Goeker M."/>
        </authorList>
    </citation>
    <scope>NUCLEOTIDE SEQUENCE [LARGE SCALE GENOMIC DNA]</scope>
    <source>
        <strain evidence="2 3">SS015</strain>
    </source>
</reference>
<name>A0A5D3WHS1_9BACT</name>
<feature type="region of interest" description="Disordered" evidence="1">
    <location>
        <begin position="44"/>
        <end position="74"/>
    </location>
</feature>
<evidence type="ECO:0000313" key="2">
    <source>
        <dbReference type="EMBL" id="TYO96106.1"/>
    </source>
</evidence>
<evidence type="ECO:0000313" key="3">
    <source>
        <dbReference type="Proteomes" id="UP000324159"/>
    </source>
</evidence>
<protein>
    <recommendedName>
        <fullName evidence="4">Sec-independent protein translocase protein TatA</fullName>
    </recommendedName>
</protein>